<evidence type="ECO:0000313" key="1">
    <source>
        <dbReference type="EMBL" id="KAG7178172.1"/>
    </source>
</evidence>
<sequence>MTNQWTPQPQLRSCIAVKGQNTPVLVENTILSGTLQPLQATTQLNTPQPANLQAAFTEE</sequence>
<dbReference type="AlphaFoldDB" id="A0A8J5TW43"/>
<organism evidence="1 2">
    <name type="scientific">Homarus americanus</name>
    <name type="common">American lobster</name>
    <dbReference type="NCBI Taxonomy" id="6706"/>
    <lineage>
        <taxon>Eukaryota</taxon>
        <taxon>Metazoa</taxon>
        <taxon>Ecdysozoa</taxon>
        <taxon>Arthropoda</taxon>
        <taxon>Crustacea</taxon>
        <taxon>Multicrustacea</taxon>
        <taxon>Malacostraca</taxon>
        <taxon>Eumalacostraca</taxon>
        <taxon>Eucarida</taxon>
        <taxon>Decapoda</taxon>
        <taxon>Pleocyemata</taxon>
        <taxon>Astacidea</taxon>
        <taxon>Nephropoidea</taxon>
        <taxon>Nephropidae</taxon>
        <taxon>Homarus</taxon>
    </lineage>
</organism>
<dbReference type="Proteomes" id="UP000747542">
    <property type="component" value="Unassembled WGS sequence"/>
</dbReference>
<proteinExistence type="predicted"/>
<dbReference type="EMBL" id="JAHLQT010000697">
    <property type="protein sequence ID" value="KAG7178172.1"/>
    <property type="molecule type" value="Genomic_DNA"/>
</dbReference>
<evidence type="ECO:0000313" key="2">
    <source>
        <dbReference type="Proteomes" id="UP000747542"/>
    </source>
</evidence>
<comment type="caution">
    <text evidence="1">The sequence shown here is derived from an EMBL/GenBank/DDBJ whole genome shotgun (WGS) entry which is preliminary data.</text>
</comment>
<reference evidence="1" key="1">
    <citation type="journal article" date="2021" name="Sci. Adv.">
        <title>The American lobster genome reveals insights on longevity, neural, and immune adaptations.</title>
        <authorList>
            <person name="Polinski J.M."/>
            <person name="Zimin A.V."/>
            <person name="Clark K.F."/>
            <person name="Kohn A.B."/>
            <person name="Sadowski N."/>
            <person name="Timp W."/>
            <person name="Ptitsyn A."/>
            <person name="Khanna P."/>
            <person name="Romanova D.Y."/>
            <person name="Williams P."/>
            <person name="Greenwood S.J."/>
            <person name="Moroz L.L."/>
            <person name="Walt D.R."/>
            <person name="Bodnar A.G."/>
        </authorList>
    </citation>
    <scope>NUCLEOTIDE SEQUENCE</scope>
    <source>
        <strain evidence="1">GMGI-L3</strain>
    </source>
</reference>
<protein>
    <submittedName>
        <fullName evidence="1">Uncharacterized protein</fullName>
    </submittedName>
</protein>
<name>A0A8J5TW43_HOMAM</name>
<gene>
    <name evidence="1" type="ORF">Hamer_G003960</name>
</gene>
<keyword evidence="2" id="KW-1185">Reference proteome</keyword>
<accession>A0A8J5TW43</accession>